<reference evidence="3 4" key="1">
    <citation type="submission" date="2020-03" db="EMBL/GenBank/DDBJ databases">
        <title>Dissostichus mawsoni Genome sequencing and assembly.</title>
        <authorList>
            <person name="Park H."/>
        </authorList>
    </citation>
    <scope>NUCLEOTIDE SEQUENCE [LARGE SCALE GENOMIC DNA]</scope>
    <source>
        <strain evidence="3">DM0001</strain>
        <tissue evidence="3">Muscle</tissue>
    </source>
</reference>
<dbReference type="AlphaFoldDB" id="A0A7J5XJX6"/>
<comment type="caution">
    <text evidence="3">The sequence shown here is derived from an EMBL/GenBank/DDBJ whole genome shotgun (WGS) entry which is preliminary data.</text>
</comment>
<dbReference type="EMBL" id="JAAKFY010000023">
    <property type="protein sequence ID" value="KAF3836917.1"/>
    <property type="molecule type" value="Genomic_DNA"/>
</dbReference>
<evidence type="ECO:0000256" key="2">
    <source>
        <dbReference type="SAM" id="SignalP"/>
    </source>
</evidence>
<sequence length="132" mass="15180">MFFLFTLLGLVCTAASLMDENELKHFKELLQDEEQDLEKAKADRDTASEFNNGFMSLLDPTIAFMRKAAEGSPEFSALTEEYLKSTKGFMEKFKSLMDGDNVKLDAKISKWEQDLRKKKIFVQAQEEQHAEL</sequence>
<organism evidence="3 4">
    <name type="scientific">Dissostichus mawsoni</name>
    <name type="common">Antarctic cod</name>
    <dbReference type="NCBI Taxonomy" id="36200"/>
    <lineage>
        <taxon>Eukaryota</taxon>
        <taxon>Metazoa</taxon>
        <taxon>Chordata</taxon>
        <taxon>Craniata</taxon>
        <taxon>Vertebrata</taxon>
        <taxon>Euteleostomi</taxon>
        <taxon>Actinopterygii</taxon>
        <taxon>Neopterygii</taxon>
        <taxon>Teleostei</taxon>
        <taxon>Neoteleostei</taxon>
        <taxon>Acanthomorphata</taxon>
        <taxon>Eupercaria</taxon>
        <taxon>Perciformes</taxon>
        <taxon>Notothenioidei</taxon>
        <taxon>Nototheniidae</taxon>
        <taxon>Dissostichus</taxon>
    </lineage>
</organism>
<name>A0A7J5XJX6_DISMA</name>
<feature type="chain" id="PRO_5029580895" evidence="2">
    <location>
        <begin position="17"/>
        <end position="132"/>
    </location>
</feature>
<accession>A0A7J5XJX6</accession>
<evidence type="ECO:0000313" key="4">
    <source>
        <dbReference type="Proteomes" id="UP000518266"/>
    </source>
</evidence>
<feature type="signal peptide" evidence="2">
    <location>
        <begin position="1"/>
        <end position="16"/>
    </location>
</feature>
<keyword evidence="1" id="KW-0175">Coiled coil</keyword>
<gene>
    <name evidence="3" type="ORF">F7725_004381</name>
</gene>
<keyword evidence="4" id="KW-1185">Reference proteome</keyword>
<feature type="coiled-coil region" evidence="1">
    <location>
        <begin position="23"/>
        <end position="50"/>
    </location>
</feature>
<evidence type="ECO:0000256" key="1">
    <source>
        <dbReference type="SAM" id="Coils"/>
    </source>
</evidence>
<protein>
    <submittedName>
        <fullName evidence="3">Uncharacterized protein</fullName>
    </submittedName>
</protein>
<dbReference type="Proteomes" id="UP000518266">
    <property type="component" value="Unassembled WGS sequence"/>
</dbReference>
<dbReference type="OrthoDB" id="8962071at2759"/>
<keyword evidence="2" id="KW-0732">Signal</keyword>
<proteinExistence type="predicted"/>
<evidence type="ECO:0000313" key="3">
    <source>
        <dbReference type="EMBL" id="KAF3836917.1"/>
    </source>
</evidence>